<dbReference type="Gene3D" id="2.70.70.10">
    <property type="entry name" value="Glucose Permease (Domain IIA)"/>
    <property type="match status" value="1"/>
</dbReference>
<keyword evidence="2" id="KW-1133">Transmembrane helix</keyword>
<feature type="domain" description="M23ase beta-sheet core" evidence="3">
    <location>
        <begin position="168"/>
        <end position="264"/>
    </location>
</feature>
<protein>
    <submittedName>
        <fullName evidence="4">Murein DD-endopeptidase MepM/ murein hydrolase activator NlpD</fullName>
    </submittedName>
</protein>
<keyword evidence="2" id="KW-0472">Membrane</keyword>
<evidence type="ECO:0000259" key="3">
    <source>
        <dbReference type="Pfam" id="PF01551"/>
    </source>
</evidence>
<gene>
    <name evidence="4" type="ORF">FHR99_000031</name>
</gene>
<reference evidence="4 5" key="1">
    <citation type="submission" date="2020-08" db="EMBL/GenBank/DDBJ databases">
        <title>Genomic Encyclopedia of Type Strains, Phase III (KMG-III): the genomes of soil and plant-associated and newly described type strains.</title>
        <authorList>
            <person name="Whitman W."/>
        </authorList>
    </citation>
    <scope>NUCLEOTIDE SEQUENCE [LARGE SCALE GENOMIC DNA]</scope>
    <source>
        <strain evidence="4 5">CECT 8654</strain>
    </source>
</reference>
<dbReference type="PANTHER" id="PTHR21666:SF289">
    <property type="entry name" value="L-ALA--D-GLU ENDOPEPTIDASE"/>
    <property type="match status" value="1"/>
</dbReference>
<dbReference type="GO" id="GO:0004222">
    <property type="term" value="F:metalloendopeptidase activity"/>
    <property type="evidence" value="ECO:0007669"/>
    <property type="project" value="TreeGrafter"/>
</dbReference>
<dbReference type="AlphaFoldDB" id="A0A7W4W1X4"/>
<keyword evidence="1" id="KW-0732">Signal</keyword>
<organism evidence="4 5">
    <name type="scientific">Litorivivens lipolytica</name>
    <dbReference type="NCBI Taxonomy" id="1524264"/>
    <lineage>
        <taxon>Bacteria</taxon>
        <taxon>Pseudomonadati</taxon>
        <taxon>Pseudomonadota</taxon>
        <taxon>Gammaproteobacteria</taxon>
        <taxon>Litorivivens</taxon>
    </lineage>
</organism>
<name>A0A7W4W1X4_9GAMM</name>
<dbReference type="Pfam" id="PF01551">
    <property type="entry name" value="Peptidase_M23"/>
    <property type="match status" value="1"/>
</dbReference>
<dbReference type="InterPro" id="IPR011055">
    <property type="entry name" value="Dup_hybrid_motif"/>
</dbReference>
<dbReference type="InterPro" id="IPR050570">
    <property type="entry name" value="Cell_wall_metabolism_enzyme"/>
</dbReference>
<dbReference type="SUPFAM" id="SSF51261">
    <property type="entry name" value="Duplicated hybrid motif"/>
    <property type="match status" value="1"/>
</dbReference>
<evidence type="ECO:0000313" key="4">
    <source>
        <dbReference type="EMBL" id="MBB3045795.1"/>
    </source>
</evidence>
<keyword evidence="4" id="KW-0378">Hydrolase</keyword>
<proteinExistence type="predicted"/>
<keyword evidence="5" id="KW-1185">Reference proteome</keyword>
<keyword evidence="2" id="KW-0812">Transmembrane</keyword>
<evidence type="ECO:0000313" key="5">
    <source>
        <dbReference type="Proteomes" id="UP000537130"/>
    </source>
</evidence>
<feature type="transmembrane region" description="Helical" evidence="2">
    <location>
        <begin position="27"/>
        <end position="49"/>
    </location>
</feature>
<evidence type="ECO:0000256" key="2">
    <source>
        <dbReference type="SAM" id="Phobius"/>
    </source>
</evidence>
<dbReference type="CDD" id="cd12797">
    <property type="entry name" value="M23_peptidase"/>
    <property type="match status" value="1"/>
</dbReference>
<dbReference type="RefSeq" id="WP_183408523.1">
    <property type="nucleotide sequence ID" value="NZ_JACHWY010000001.1"/>
</dbReference>
<dbReference type="PANTHER" id="PTHR21666">
    <property type="entry name" value="PEPTIDASE-RELATED"/>
    <property type="match status" value="1"/>
</dbReference>
<evidence type="ECO:0000256" key="1">
    <source>
        <dbReference type="ARBA" id="ARBA00022729"/>
    </source>
</evidence>
<dbReference type="FunFam" id="2.70.70.10:FF:000006">
    <property type="entry name" value="M23 family peptidase"/>
    <property type="match status" value="1"/>
</dbReference>
<accession>A0A7W4W1X4</accession>
<dbReference type="EMBL" id="JACHWY010000001">
    <property type="protein sequence ID" value="MBB3045795.1"/>
    <property type="molecule type" value="Genomic_DNA"/>
</dbReference>
<comment type="caution">
    <text evidence="4">The sequence shown here is derived from an EMBL/GenBank/DDBJ whole genome shotgun (WGS) entry which is preliminary data.</text>
</comment>
<sequence length="317" mass="35450">MRDRYTVTITDYRGARHFNLSQLMRRMLGAVGTVVTLGFVVGAFAIYMLSSKVAALNSDLKTLEDYQSHIKEQNMQLLRKQKSLLHAVEEKADALTRMSDELGDLEILIGLKPQASNTISDRLDTATLTAQQKRLMLESIPSGLPLKNTRLTSGYGMRVHPVLNRKAMHGGLDMSARVGTPVYATANGVVEWAAPHKSSGLGNMIKLNHNYGFSSTFGHLDKILVNVGDYVQRGDLIGHTGNTGMSSAPHLHYEIRYLHRRLDPKPFTDWSFENYDVLFEREENIKWDSLAESVRKAVISPERLLLQAEPKLSAISN</sequence>
<dbReference type="Proteomes" id="UP000537130">
    <property type="component" value="Unassembled WGS sequence"/>
</dbReference>
<dbReference type="InterPro" id="IPR016047">
    <property type="entry name" value="M23ase_b-sheet_dom"/>
</dbReference>